<feature type="region of interest" description="Disordered" evidence="8">
    <location>
        <begin position="550"/>
        <end position="585"/>
    </location>
</feature>
<evidence type="ECO:0000313" key="11">
    <source>
        <dbReference type="Proteomes" id="UP000594260"/>
    </source>
</evidence>
<accession>A0A7M7JVL4</accession>
<keyword evidence="6" id="KW-0131">Cell cycle</keyword>
<dbReference type="InterPro" id="IPR011990">
    <property type="entry name" value="TPR-like_helical_dom_sf"/>
</dbReference>
<feature type="repeat" description="TPR" evidence="7">
    <location>
        <begin position="355"/>
        <end position="388"/>
    </location>
</feature>
<dbReference type="InterPro" id="IPR019734">
    <property type="entry name" value="TPR_rpt"/>
</dbReference>
<dbReference type="InterPro" id="IPR007192">
    <property type="entry name" value="APC8"/>
</dbReference>
<keyword evidence="5 7" id="KW-0802">TPR repeat</keyword>
<dbReference type="PROSITE" id="PS50005">
    <property type="entry name" value="TPR"/>
    <property type="match status" value="2"/>
</dbReference>
<evidence type="ECO:0000256" key="8">
    <source>
        <dbReference type="SAM" id="MobiDB-lite"/>
    </source>
</evidence>
<dbReference type="GO" id="GO:0051301">
    <property type="term" value="P:cell division"/>
    <property type="evidence" value="ECO:0007669"/>
    <property type="project" value="UniProtKB-KW"/>
</dbReference>
<keyword evidence="2" id="KW-0677">Repeat</keyword>
<evidence type="ECO:0000256" key="4">
    <source>
        <dbReference type="ARBA" id="ARBA00022786"/>
    </source>
</evidence>
<sequence>MEDSPEIVAFNVEPVSDLIPKEIAKELYIAIKENQMRGLIDNQVFFAEMLHCLNYKLDPAELQWRPPTQQVELVKLLQSLLALDEWKRAEFHSRSLDTQLIAFIHFWARLQRAELDARGLQSANNLPFSGGYETRKTFNKILEDLEAYPGHQEDGFLNYIRAKVLVHLRRKADAREVLLTSINQVPCNWLAWTMLHKFVDCKETLADISALLCRHWLKRLFLADVRCAVLPLAQDEDVTDVYKEMLDIFKDSPYILTQMAIKLQSQRQVCSAIQLFRQVRSLDPYRLQQLDVYSNLLYVVHHETELTYLAHFCADVNKYCKETCAIIANFLSLRGQHEKAVEYYRRALKLDPEYSQGWTLMGHECLEIKDTTSAIEAYRQATNINERDYHAWYGLGQLFEVLKMPYFALRYHQKAHSLRPSDSRILVAMADCYQKLGEMDDAKKCFYKAYQTGDIEGMVLHNLARLHEELGEKELALECFRKFLEECDERKLTDVEEQGDAFLYLARAYLEEGKLDDALIFAQKGFGYAQRREESKMIIKLIAAARDAEGGNGHSNVTAIASGSGAEDSAPTFKFTTPKSSGATS</sequence>
<keyword evidence="1" id="KW-0132">Cell division</keyword>
<name>A0A7M7JVL4_VARDE</name>
<dbReference type="KEGG" id="vde:111248793"/>
<keyword evidence="3" id="KW-0498">Mitosis</keyword>
<dbReference type="GO" id="GO:0016567">
    <property type="term" value="P:protein ubiquitination"/>
    <property type="evidence" value="ECO:0007669"/>
    <property type="project" value="TreeGrafter"/>
</dbReference>
<dbReference type="OrthoDB" id="10262026at2759"/>
<organism evidence="10 11">
    <name type="scientific">Varroa destructor</name>
    <name type="common">Honeybee mite</name>
    <dbReference type="NCBI Taxonomy" id="109461"/>
    <lineage>
        <taxon>Eukaryota</taxon>
        <taxon>Metazoa</taxon>
        <taxon>Ecdysozoa</taxon>
        <taxon>Arthropoda</taxon>
        <taxon>Chelicerata</taxon>
        <taxon>Arachnida</taxon>
        <taxon>Acari</taxon>
        <taxon>Parasitiformes</taxon>
        <taxon>Mesostigmata</taxon>
        <taxon>Gamasina</taxon>
        <taxon>Dermanyssoidea</taxon>
        <taxon>Varroidae</taxon>
        <taxon>Varroa</taxon>
    </lineage>
</organism>
<dbReference type="GO" id="GO:0031145">
    <property type="term" value="P:anaphase-promoting complex-dependent catabolic process"/>
    <property type="evidence" value="ECO:0007669"/>
    <property type="project" value="TreeGrafter"/>
</dbReference>
<dbReference type="PANTHER" id="PTHR12558:SF10">
    <property type="entry name" value="CELL DIVISION CYCLE PROTEIN 23 HOMOLOG"/>
    <property type="match status" value="1"/>
</dbReference>
<keyword evidence="4" id="KW-0833">Ubl conjugation pathway</keyword>
<evidence type="ECO:0000313" key="10">
    <source>
        <dbReference type="EnsemblMetazoa" id="XP_022657472"/>
    </source>
</evidence>
<dbReference type="PANTHER" id="PTHR12558">
    <property type="entry name" value="CELL DIVISION CYCLE 16,23,27"/>
    <property type="match status" value="1"/>
</dbReference>
<reference evidence="10" key="1">
    <citation type="submission" date="2021-01" db="UniProtKB">
        <authorList>
            <consortium name="EnsemblMetazoa"/>
        </authorList>
    </citation>
    <scope>IDENTIFICATION</scope>
</reference>
<dbReference type="OMA" id="HEFMEQK"/>
<evidence type="ECO:0000256" key="7">
    <source>
        <dbReference type="PROSITE-ProRule" id="PRU00339"/>
    </source>
</evidence>
<dbReference type="Gene3D" id="1.25.40.10">
    <property type="entry name" value="Tetratricopeptide repeat domain"/>
    <property type="match status" value="2"/>
</dbReference>
<protein>
    <recommendedName>
        <fullName evidence="9">Cdc23 domain-containing protein</fullName>
    </recommendedName>
</protein>
<proteinExistence type="predicted"/>
<feature type="repeat" description="TPR" evidence="7">
    <location>
        <begin position="321"/>
        <end position="354"/>
    </location>
</feature>
<dbReference type="InParanoid" id="A0A7M7JVL4"/>
<dbReference type="EnsemblMetazoa" id="XM_022801737">
    <property type="protein sequence ID" value="XP_022657472"/>
    <property type="gene ID" value="LOC111248793"/>
</dbReference>
<dbReference type="GeneID" id="111248793"/>
<dbReference type="SUPFAM" id="SSF48439">
    <property type="entry name" value="Protein prenylyltransferase"/>
    <property type="match status" value="1"/>
</dbReference>
<keyword evidence="11" id="KW-1185">Reference proteome</keyword>
<evidence type="ECO:0000256" key="5">
    <source>
        <dbReference type="ARBA" id="ARBA00022803"/>
    </source>
</evidence>
<evidence type="ECO:0000256" key="1">
    <source>
        <dbReference type="ARBA" id="ARBA00022618"/>
    </source>
</evidence>
<evidence type="ECO:0000256" key="3">
    <source>
        <dbReference type="ARBA" id="ARBA00022776"/>
    </source>
</evidence>
<dbReference type="Proteomes" id="UP000594260">
    <property type="component" value="Unplaced"/>
</dbReference>
<feature type="domain" description="Cdc23" evidence="9">
    <location>
        <begin position="132"/>
        <end position="260"/>
    </location>
</feature>
<dbReference type="GO" id="GO:0005680">
    <property type="term" value="C:anaphase-promoting complex"/>
    <property type="evidence" value="ECO:0007669"/>
    <property type="project" value="InterPro"/>
</dbReference>
<dbReference type="AlphaFoldDB" id="A0A7M7JVL4"/>
<dbReference type="RefSeq" id="XP_022657472.1">
    <property type="nucleotide sequence ID" value="XM_022801737.1"/>
</dbReference>
<dbReference type="Pfam" id="PF04049">
    <property type="entry name" value="ANAPC8"/>
    <property type="match status" value="1"/>
</dbReference>
<dbReference type="GO" id="GO:0045842">
    <property type="term" value="P:positive regulation of mitotic metaphase/anaphase transition"/>
    <property type="evidence" value="ECO:0007669"/>
    <property type="project" value="TreeGrafter"/>
</dbReference>
<dbReference type="SMART" id="SM00028">
    <property type="entry name" value="TPR"/>
    <property type="match status" value="7"/>
</dbReference>
<dbReference type="Pfam" id="PF13429">
    <property type="entry name" value="TPR_15"/>
    <property type="match status" value="1"/>
</dbReference>
<dbReference type="Pfam" id="PF13181">
    <property type="entry name" value="TPR_8"/>
    <property type="match status" value="1"/>
</dbReference>
<evidence type="ECO:0000259" key="9">
    <source>
        <dbReference type="Pfam" id="PF04049"/>
    </source>
</evidence>
<dbReference type="SUPFAM" id="SSF48452">
    <property type="entry name" value="TPR-like"/>
    <property type="match status" value="1"/>
</dbReference>
<evidence type="ECO:0000256" key="6">
    <source>
        <dbReference type="ARBA" id="ARBA00023306"/>
    </source>
</evidence>
<feature type="compositionally biased region" description="Polar residues" evidence="8">
    <location>
        <begin position="574"/>
        <end position="585"/>
    </location>
</feature>
<evidence type="ECO:0000256" key="2">
    <source>
        <dbReference type="ARBA" id="ARBA00022737"/>
    </source>
</evidence>